<proteinExistence type="predicted"/>
<dbReference type="GO" id="GO:0005886">
    <property type="term" value="C:plasma membrane"/>
    <property type="evidence" value="ECO:0007669"/>
    <property type="project" value="UniProtKB-SubCell"/>
</dbReference>
<feature type="transmembrane region" description="Helical" evidence="8">
    <location>
        <begin position="93"/>
        <end position="115"/>
    </location>
</feature>
<keyword evidence="3 8" id="KW-0812">Transmembrane</keyword>
<reference evidence="9" key="1">
    <citation type="submission" date="2020-08" db="EMBL/GenBank/DDBJ databases">
        <title>Genome sequencing and assembly of the red palm weevil Rhynchophorus ferrugineus.</title>
        <authorList>
            <person name="Dias G.B."/>
            <person name="Bergman C.M."/>
            <person name="Manee M."/>
        </authorList>
    </citation>
    <scope>NUCLEOTIDE SEQUENCE</scope>
    <source>
        <strain evidence="9">AA-2017</strain>
        <tissue evidence="9">Whole larva</tissue>
    </source>
</reference>
<evidence type="ECO:0000256" key="7">
    <source>
        <dbReference type="ARBA" id="ARBA00023224"/>
    </source>
</evidence>
<evidence type="ECO:0000256" key="2">
    <source>
        <dbReference type="ARBA" id="ARBA00022475"/>
    </source>
</evidence>
<evidence type="ECO:0000256" key="3">
    <source>
        <dbReference type="ARBA" id="ARBA00022692"/>
    </source>
</evidence>
<feature type="transmembrane region" description="Helical" evidence="8">
    <location>
        <begin position="175"/>
        <end position="197"/>
    </location>
</feature>
<dbReference type="GO" id="GO:0030424">
    <property type="term" value="C:axon"/>
    <property type="evidence" value="ECO:0007669"/>
    <property type="project" value="TreeGrafter"/>
</dbReference>
<dbReference type="EMBL" id="JAACXV010012887">
    <property type="protein sequence ID" value="KAF7274351.1"/>
    <property type="molecule type" value="Genomic_DNA"/>
</dbReference>
<name>A0A834MAE5_RHYFE</name>
<evidence type="ECO:0000256" key="5">
    <source>
        <dbReference type="ARBA" id="ARBA00023136"/>
    </source>
</evidence>
<comment type="caution">
    <text evidence="9">The sequence shown here is derived from an EMBL/GenBank/DDBJ whole genome shotgun (WGS) entry which is preliminary data.</text>
</comment>
<dbReference type="GO" id="GO:0008049">
    <property type="term" value="P:male courtship behavior"/>
    <property type="evidence" value="ECO:0007669"/>
    <property type="project" value="TreeGrafter"/>
</dbReference>
<evidence type="ECO:0000313" key="10">
    <source>
        <dbReference type="Proteomes" id="UP000625711"/>
    </source>
</evidence>
<evidence type="ECO:0000313" key="9">
    <source>
        <dbReference type="EMBL" id="KAF7274351.1"/>
    </source>
</evidence>
<evidence type="ECO:0000256" key="8">
    <source>
        <dbReference type="SAM" id="Phobius"/>
    </source>
</evidence>
<keyword evidence="4 8" id="KW-1133">Transmembrane helix</keyword>
<dbReference type="GO" id="GO:0007635">
    <property type="term" value="P:chemosensory behavior"/>
    <property type="evidence" value="ECO:0007669"/>
    <property type="project" value="TreeGrafter"/>
</dbReference>
<dbReference type="Proteomes" id="UP000625711">
    <property type="component" value="Unassembled WGS sequence"/>
</dbReference>
<accession>A0A834MAE5</accession>
<sequence length="201" mass="22847">MSTAYFTQPVIKMPAASISSLVANKNIYYDEKLNTIIKQYNRVCDLLDGLNESLGLVILFCIVYIICNIWWCLIVIVEFFVRKNTFNGVDISVWILVVYMSWLITTLVLATFLAVTGANIDKENERALKLCCTMANRMIASRHYSKIKMKLDYFMDLMVARKPLVNAGGFLQLNLTTLGVIVSNVTTYSIVSIQFVLKDEK</sequence>
<dbReference type="GO" id="GO:0030425">
    <property type="term" value="C:dendrite"/>
    <property type="evidence" value="ECO:0007669"/>
    <property type="project" value="TreeGrafter"/>
</dbReference>
<dbReference type="PANTHER" id="PTHR21143:SF104">
    <property type="entry name" value="GUSTATORY RECEPTOR 8A-RELATED"/>
    <property type="match status" value="1"/>
</dbReference>
<dbReference type="AlphaFoldDB" id="A0A834MAE5"/>
<keyword evidence="6" id="KW-0675">Receptor</keyword>
<keyword evidence="5 8" id="KW-0472">Membrane</keyword>
<evidence type="ECO:0000256" key="4">
    <source>
        <dbReference type="ARBA" id="ARBA00022989"/>
    </source>
</evidence>
<dbReference type="InterPro" id="IPR013604">
    <property type="entry name" value="7TM_chemorcpt"/>
</dbReference>
<dbReference type="OrthoDB" id="6769782at2759"/>
<evidence type="ECO:0000256" key="6">
    <source>
        <dbReference type="ARBA" id="ARBA00023170"/>
    </source>
</evidence>
<keyword evidence="10" id="KW-1185">Reference proteome</keyword>
<dbReference type="GO" id="GO:0043025">
    <property type="term" value="C:neuronal cell body"/>
    <property type="evidence" value="ECO:0007669"/>
    <property type="project" value="TreeGrafter"/>
</dbReference>
<dbReference type="PANTHER" id="PTHR21143">
    <property type="entry name" value="INVERTEBRATE GUSTATORY RECEPTOR"/>
    <property type="match status" value="1"/>
</dbReference>
<feature type="transmembrane region" description="Helical" evidence="8">
    <location>
        <begin position="56"/>
        <end position="81"/>
    </location>
</feature>
<dbReference type="GO" id="GO:0007165">
    <property type="term" value="P:signal transduction"/>
    <property type="evidence" value="ECO:0007669"/>
    <property type="project" value="UniProtKB-KW"/>
</dbReference>
<keyword evidence="2" id="KW-1003">Cell membrane</keyword>
<gene>
    <name evidence="9" type="ORF">GWI33_012985</name>
</gene>
<evidence type="ECO:0008006" key="11">
    <source>
        <dbReference type="Google" id="ProtNLM"/>
    </source>
</evidence>
<dbReference type="Pfam" id="PF08395">
    <property type="entry name" value="7tm_7"/>
    <property type="match status" value="1"/>
</dbReference>
<evidence type="ECO:0000256" key="1">
    <source>
        <dbReference type="ARBA" id="ARBA00004651"/>
    </source>
</evidence>
<dbReference type="GO" id="GO:0050909">
    <property type="term" value="P:sensory perception of taste"/>
    <property type="evidence" value="ECO:0007669"/>
    <property type="project" value="InterPro"/>
</dbReference>
<comment type="subcellular location">
    <subcellularLocation>
        <location evidence="1">Cell membrane</location>
        <topology evidence="1">Multi-pass membrane protein</topology>
    </subcellularLocation>
</comment>
<protein>
    <recommendedName>
        <fullName evidence="11">Gustatory receptor</fullName>
    </recommendedName>
</protein>
<organism evidence="9 10">
    <name type="scientific">Rhynchophorus ferrugineus</name>
    <name type="common">Red palm weevil</name>
    <name type="synonym">Curculio ferrugineus</name>
    <dbReference type="NCBI Taxonomy" id="354439"/>
    <lineage>
        <taxon>Eukaryota</taxon>
        <taxon>Metazoa</taxon>
        <taxon>Ecdysozoa</taxon>
        <taxon>Arthropoda</taxon>
        <taxon>Hexapoda</taxon>
        <taxon>Insecta</taxon>
        <taxon>Pterygota</taxon>
        <taxon>Neoptera</taxon>
        <taxon>Endopterygota</taxon>
        <taxon>Coleoptera</taxon>
        <taxon>Polyphaga</taxon>
        <taxon>Cucujiformia</taxon>
        <taxon>Curculionidae</taxon>
        <taxon>Dryophthorinae</taxon>
        <taxon>Rhynchophorus</taxon>
    </lineage>
</organism>
<keyword evidence="7" id="KW-0807">Transducer</keyword>